<dbReference type="Pfam" id="PF01408">
    <property type="entry name" value="GFO_IDH_MocA"/>
    <property type="match status" value="1"/>
</dbReference>
<feature type="domain" description="GFO/IDH/MocA-like oxidoreductase" evidence="3">
    <location>
        <begin position="224"/>
        <end position="311"/>
    </location>
</feature>
<dbReference type="InterPro" id="IPR055170">
    <property type="entry name" value="GFO_IDH_MocA-like_dom"/>
</dbReference>
<dbReference type="EMBL" id="BAABRI010000002">
    <property type="protein sequence ID" value="GAA5481188.1"/>
    <property type="molecule type" value="Genomic_DNA"/>
</dbReference>
<evidence type="ECO:0000259" key="3">
    <source>
        <dbReference type="Pfam" id="PF22725"/>
    </source>
</evidence>
<evidence type="ECO:0000313" key="5">
    <source>
        <dbReference type="Proteomes" id="UP001476282"/>
    </source>
</evidence>
<feature type="signal peptide" evidence="1">
    <location>
        <begin position="1"/>
        <end position="29"/>
    </location>
</feature>
<sequence length="443" mass="49336">MNAPLNRRNFLVRSAGAGLVLGAPAILKAAESPNNQVNVALVGFGKQGKVLFEAMQNIPGLHFQAVCDIWDYNLKAAMAKCRARQGSLPKGYTDIDEMLATEKGLDAAIVATPDFWHSPHTVKCLESGINVYCEKMMSNTIDGAREMVRAMERTGKLCQIGHQRRSNPRYLYTLHELIERKKICGQIVNINGQWNRAVTSSQDIGYNPKLTIPEETLHKYGFKNMHQFMNWRTYRDLSGGPISDLGAHQIDIYNWFLGTSPTALYATGAHSFFKEREHFDNVMVLFDYDTPQGLVRAFYQVLTTTSAGGGYFESFMGTEATIDISERSAYTNIYRESSAPSWDELVARGFLKKGAAAAPPKSDGGDAIKSYESAAPEVYQLPGELNKPPHQPHLENFFASVRGEASLNCDARHAFESEAPIYWVNPSAIEKQRIELTPEHLSV</sequence>
<organism evidence="4 5">
    <name type="scientific">Haloferula sargassicola</name>
    <dbReference type="NCBI Taxonomy" id="490096"/>
    <lineage>
        <taxon>Bacteria</taxon>
        <taxon>Pseudomonadati</taxon>
        <taxon>Verrucomicrobiota</taxon>
        <taxon>Verrucomicrobiia</taxon>
        <taxon>Verrucomicrobiales</taxon>
        <taxon>Verrucomicrobiaceae</taxon>
        <taxon>Haloferula</taxon>
    </lineage>
</organism>
<proteinExistence type="predicted"/>
<dbReference type="PANTHER" id="PTHR43818">
    <property type="entry name" value="BCDNA.GH03377"/>
    <property type="match status" value="1"/>
</dbReference>
<dbReference type="SUPFAM" id="SSF55347">
    <property type="entry name" value="Glyceraldehyde-3-phosphate dehydrogenase-like, C-terminal domain"/>
    <property type="match status" value="1"/>
</dbReference>
<keyword evidence="1" id="KW-0732">Signal</keyword>
<evidence type="ECO:0000259" key="2">
    <source>
        <dbReference type="Pfam" id="PF01408"/>
    </source>
</evidence>
<accession>A0ABP9UN32</accession>
<dbReference type="InterPro" id="IPR050463">
    <property type="entry name" value="Gfo/Idh/MocA_oxidrdct_glycsds"/>
</dbReference>
<gene>
    <name evidence="4" type="primary">iolG_1</name>
    <name evidence="4" type="ORF">Hsar01_00395</name>
</gene>
<dbReference type="InterPro" id="IPR000683">
    <property type="entry name" value="Gfo/Idh/MocA-like_OxRdtase_N"/>
</dbReference>
<comment type="caution">
    <text evidence="4">The sequence shown here is derived from an EMBL/GenBank/DDBJ whole genome shotgun (WGS) entry which is preliminary data.</text>
</comment>
<dbReference type="PANTHER" id="PTHR43818:SF12">
    <property type="entry name" value="NADH-DEPENDENT DEHYDROGENASE-RELATED"/>
    <property type="match status" value="1"/>
</dbReference>
<feature type="domain" description="Gfo/Idh/MocA-like oxidoreductase N-terminal" evidence="2">
    <location>
        <begin position="37"/>
        <end position="162"/>
    </location>
</feature>
<name>A0ABP9UN32_9BACT</name>
<dbReference type="PROSITE" id="PS51318">
    <property type="entry name" value="TAT"/>
    <property type="match status" value="1"/>
</dbReference>
<dbReference type="Pfam" id="PF22725">
    <property type="entry name" value="GFO_IDH_MocA_C3"/>
    <property type="match status" value="1"/>
</dbReference>
<feature type="chain" id="PRO_5046571580" evidence="1">
    <location>
        <begin position="30"/>
        <end position="443"/>
    </location>
</feature>
<protein>
    <submittedName>
        <fullName evidence="4">Inositol 2-dehydrogenase/D-chiro-inositol 3-dehydrogenase</fullName>
    </submittedName>
</protein>
<dbReference type="InterPro" id="IPR036291">
    <property type="entry name" value="NAD(P)-bd_dom_sf"/>
</dbReference>
<dbReference type="Proteomes" id="UP001476282">
    <property type="component" value="Unassembled WGS sequence"/>
</dbReference>
<dbReference type="Gene3D" id="3.30.360.10">
    <property type="entry name" value="Dihydrodipicolinate Reductase, domain 2"/>
    <property type="match status" value="1"/>
</dbReference>
<keyword evidence="5" id="KW-1185">Reference proteome</keyword>
<dbReference type="InterPro" id="IPR006311">
    <property type="entry name" value="TAT_signal"/>
</dbReference>
<dbReference type="SUPFAM" id="SSF51735">
    <property type="entry name" value="NAD(P)-binding Rossmann-fold domains"/>
    <property type="match status" value="1"/>
</dbReference>
<reference evidence="4 5" key="1">
    <citation type="submission" date="2024-02" db="EMBL/GenBank/DDBJ databases">
        <title>Haloferula sargassicola NBRC 104335.</title>
        <authorList>
            <person name="Ichikawa N."/>
            <person name="Katano-Makiyama Y."/>
            <person name="Hidaka K."/>
        </authorList>
    </citation>
    <scope>NUCLEOTIDE SEQUENCE [LARGE SCALE GENOMIC DNA]</scope>
    <source>
        <strain evidence="4 5">NBRC 104335</strain>
    </source>
</reference>
<evidence type="ECO:0000256" key="1">
    <source>
        <dbReference type="SAM" id="SignalP"/>
    </source>
</evidence>
<dbReference type="RefSeq" id="WP_353565349.1">
    <property type="nucleotide sequence ID" value="NZ_BAABRI010000002.1"/>
</dbReference>
<evidence type="ECO:0000313" key="4">
    <source>
        <dbReference type="EMBL" id="GAA5481188.1"/>
    </source>
</evidence>
<dbReference type="Gene3D" id="3.40.50.720">
    <property type="entry name" value="NAD(P)-binding Rossmann-like Domain"/>
    <property type="match status" value="1"/>
</dbReference>